<dbReference type="AlphaFoldDB" id="D4RY75"/>
<comment type="caution">
    <text evidence="4">The sequence shown here is derived from an EMBL/GenBank/DDBJ whole genome shotgun (WGS) entry which is preliminary data.</text>
</comment>
<evidence type="ECO:0000256" key="2">
    <source>
        <dbReference type="ARBA" id="ARBA00022553"/>
    </source>
</evidence>
<dbReference type="PROSITE" id="PS50075">
    <property type="entry name" value="CARRIER"/>
    <property type="match status" value="1"/>
</dbReference>
<dbReference type="Proteomes" id="UP000006238">
    <property type="component" value="Unassembled WGS sequence"/>
</dbReference>
<dbReference type="Gene3D" id="1.10.1200.10">
    <property type="entry name" value="ACP-like"/>
    <property type="match status" value="1"/>
</dbReference>
<keyword evidence="2" id="KW-0597">Phosphoprotein</keyword>
<evidence type="ECO:0000256" key="1">
    <source>
        <dbReference type="ARBA" id="ARBA00022450"/>
    </source>
</evidence>
<dbReference type="InterPro" id="IPR036736">
    <property type="entry name" value="ACP-like_sf"/>
</dbReference>
<proteinExistence type="predicted"/>
<feature type="domain" description="Carrier" evidence="3">
    <location>
        <begin position="24"/>
        <end position="100"/>
    </location>
</feature>
<keyword evidence="5" id="KW-1185">Reference proteome</keyword>
<dbReference type="eggNOG" id="COG0236">
    <property type="taxonomic scope" value="Bacteria"/>
</dbReference>
<dbReference type="STRING" id="45851.BHV86_05105"/>
<evidence type="ECO:0000259" key="3">
    <source>
        <dbReference type="PROSITE" id="PS50075"/>
    </source>
</evidence>
<protein>
    <submittedName>
        <fullName evidence="4">Putative acyl carrier protein</fullName>
    </submittedName>
</protein>
<evidence type="ECO:0000313" key="5">
    <source>
        <dbReference type="Proteomes" id="UP000006238"/>
    </source>
</evidence>
<accession>D4RY75</accession>
<name>D4RY75_9FIRM</name>
<evidence type="ECO:0000313" key="4">
    <source>
        <dbReference type="EMBL" id="EFF68975.1"/>
    </source>
</evidence>
<sequence length="102" mass="11500">MENTLFYTLKKVLKENLKMDEKQAKIAEQIKGILVDNLRIPAEELDYDVELFGDGIGLDSIDSLEIIAGIDQEFGVQMTGVAKENFFNIAALSKYVMEHMEA</sequence>
<dbReference type="HOGENOM" id="CLU_108696_14_1_9"/>
<gene>
    <name evidence="4" type="ORF">BUTYVIB_00780</name>
</gene>
<reference evidence="4 5" key="1">
    <citation type="submission" date="2010-02" db="EMBL/GenBank/DDBJ databases">
        <authorList>
            <person name="Weinstock G."/>
            <person name="Sodergren E."/>
            <person name="Clifton S."/>
            <person name="Fulton L."/>
            <person name="Fulton B."/>
            <person name="Courtney L."/>
            <person name="Fronick C."/>
            <person name="Harrison M."/>
            <person name="Strong C."/>
            <person name="Farmer C."/>
            <person name="Delahaunty K."/>
            <person name="Markovic C."/>
            <person name="Hall O."/>
            <person name="Minx P."/>
            <person name="Tomlinson C."/>
            <person name="Mitreva M."/>
            <person name="Nelson J."/>
            <person name="Hou S."/>
            <person name="Wollam A."/>
            <person name="Pepin K.H."/>
            <person name="Johnson M."/>
            <person name="Bhonagiri V."/>
            <person name="Zhang X."/>
            <person name="Suruliraj S."/>
            <person name="Warren W."/>
            <person name="Chinwalla A."/>
            <person name="Mardis E.R."/>
            <person name="Wilson R.K."/>
        </authorList>
    </citation>
    <scope>NUCLEOTIDE SEQUENCE [LARGE SCALE GENOMIC DNA]</scope>
    <source>
        <strain evidence="4 5">DSM 2876</strain>
    </source>
</reference>
<dbReference type="InterPro" id="IPR009081">
    <property type="entry name" value="PP-bd_ACP"/>
</dbReference>
<dbReference type="InterPro" id="IPR006162">
    <property type="entry name" value="Ppantetheine_attach_site"/>
</dbReference>
<organism evidence="4 5">
    <name type="scientific">Eshraghiella crossota DSM 2876</name>
    <dbReference type="NCBI Taxonomy" id="511680"/>
    <lineage>
        <taxon>Bacteria</taxon>
        <taxon>Bacillati</taxon>
        <taxon>Bacillota</taxon>
        <taxon>Clostridia</taxon>
        <taxon>Lachnospirales</taxon>
        <taxon>Lachnospiraceae</taxon>
        <taxon>Eshraghiella</taxon>
    </lineage>
</organism>
<keyword evidence="1" id="KW-0596">Phosphopantetheine</keyword>
<dbReference type="Pfam" id="PF00550">
    <property type="entry name" value="PP-binding"/>
    <property type="match status" value="1"/>
</dbReference>
<dbReference type="SUPFAM" id="SSF47336">
    <property type="entry name" value="ACP-like"/>
    <property type="match status" value="1"/>
</dbReference>
<dbReference type="EMBL" id="ABWN01000022">
    <property type="protein sequence ID" value="EFF68975.1"/>
    <property type="molecule type" value="Genomic_DNA"/>
</dbReference>
<dbReference type="PROSITE" id="PS00012">
    <property type="entry name" value="PHOSPHOPANTETHEINE"/>
    <property type="match status" value="1"/>
</dbReference>